<evidence type="ECO:0000313" key="7">
    <source>
        <dbReference type="EMBL" id="PWJ42494.1"/>
    </source>
</evidence>
<dbReference type="InterPro" id="IPR007829">
    <property type="entry name" value="TM2"/>
</dbReference>
<feature type="transmembrane region" description="Helical" evidence="5">
    <location>
        <begin position="31"/>
        <end position="51"/>
    </location>
</feature>
<protein>
    <submittedName>
        <fullName evidence="7">TM2 domain-containing protein</fullName>
    </submittedName>
</protein>
<dbReference type="PANTHER" id="PTHR21016">
    <property type="entry name" value="BETA-AMYLOID BINDING PROTEIN-RELATED"/>
    <property type="match status" value="1"/>
</dbReference>
<dbReference type="AlphaFoldDB" id="A0A315ZCM4"/>
<dbReference type="InterPro" id="IPR050932">
    <property type="entry name" value="TM2D1-3-like"/>
</dbReference>
<dbReference type="GO" id="GO:0016020">
    <property type="term" value="C:membrane"/>
    <property type="evidence" value="ECO:0007669"/>
    <property type="project" value="UniProtKB-SubCell"/>
</dbReference>
<evidence type="ECO:0000259" key="6">
    <source>
        <dbReference type="Pfam" id="PF05154"/>
    </source>
</evidence>
<evidence type="ECO:0000256" key="5">
    <source>
        <dbReference type="SAM" id="Phobius"/>
    </source>
</evidence>
<keyword evidence="4 5" id="KW-0472">Membrane</keyword>
<keyword evidence="8" id="KW-1185">Reference proteome</keyword>
<evidence type="ECO:0000313" key="8">
    <source>
        <dbReference type="Proteomes" id="UP000245535"/>
    </source>
</evidence>
<keyword evidence="3 5" id="KW-1133">Transmembrane helix</keyword>
<dbReference type="Pfam" id="PF05154">
    <property type="entry name" value="TM2"/>
    <property type="match status" value="1"/>
</dbReference>
<evidence type="ECO:0000256" key="1">
    <source>
        <dbReference type="ARBA" id="ARBA00004141"/>
    </source>
</evidence>
<dbReference type="Proteomes" id="UP000245535">
    <property type="component" value="Unassembled WGS sequence"/>
</dbReference>
<evidence type="ECO:0000256" key="2">
    <source>
        <dbReference type="ARBA" id="ARBA00022692"/>
    </source>
</evidence>
<sequence length="148" mass="16802">MKSTFITYVLWFFFGVFGFHKFYLGKNGWGIIYLLTGGLLGIGWVIDLFTIPGQVENANLKFAMRYGHPNSGHIPSQPRQQPFVNRGDTPEKQLLDLASNRKVVSMREVLSKTSLSTEEAEYTIRKLADRGVVEESIDHQGRICYSVI</sequence>
<organism evidence="7 8">
    <name type="scientific">Sediminitomix flava</name>
    <dbReference type="NCBI Taxonomy" id="379075"/>
    <lineage>
        <taxon>Bacteria</taxon>
        <taxon>Pseudomonadati</taxon>
        <taxon>Bacteroidota</taxon>
        <taxon>Cytophagia</taxon>
        <taxon>Cytophagales</taxon>
        <taxon>Flammeovirgaceae</taxon>
        <taxon>Sediminitomix</taxon>
    </lineage>
</organism>
<dbReference type="EMBL" id="QGDO01000002">
    <property type="protein sequence ID" value="PWJ42494.1"/>
    <property type="molecule type" value="Genomic_DNA"/>
</dbReference>
<comment type="caution">
    <text evidence="7">The sequence shown here is derived from an EMBL/GenBank/DDBJ whole genome shotgun (WGS) entry which is preliminary data.</text>
</comment>
<dbReference type="PANTHER" id="PTHR21016:SF25">
    <property type="entry name" value="TM2 DOMAIN-CONTAINING PROTEIN DDB_G0277895-RELATED"/>
    <property type="match status" value="1"/>
</dbReference>
<comment type="subcellular location">
    <subcellularLocation>
        <location evidence="1">Membrane</location>
        <topology evidence="1">Multi-pass membrane protein</topology>
    </subcellularLocation>
</comment>
<name>A0A315ZCM4_SEDFL</name>
<gene>
    <name evidence="7" type="ORF">BC781_10235</name>
</gene>
<dbReference type="OrthoDB" id="8215804at2"/>
<feature type="domain" description="TM2" evidence="6">
    <location>
        <begin position="2"/>
        <end position="49"/>
    </location>
</feature>
<dbReference type="RefSeq" id="WP_109616639.1">
    <property type="nucleotide sequence ID" value="NZ_QGDO01000002.1"/>
</dbReference>
<feature type="transmembrane region" description="Helical" evidence="5">
    <location>
        <begin position="6"/>
        <end position="24"/>
    </location>
</feature>
<evidence type="ECO:0000256" key="4">
    <source>
        <dbReference type="ARBA" id="ARBA00023136"/>
    </source>
</evidence>
<evidence type="ECO:0000256" key="3">
    <source>
        <dbReference type="ARBA" id="ARBA00022989"/>
    </source>
</evidence>
<proteinExistence type="predicted"/>
<keyword evidence="2 5" id="KW-0812">Transmembrane</keyword>
<reference evidence="7 8" key="1">
    <citation type="submission" date="2018-03" db="EMBL/GenBank/DDBJ databases">
        <title>Genomic Encyclopedia of Archaeal and Bacterial Type Strains, Phase II (KMG-II): from individual species to whole genera.</title>
        <authorList>
            <person name="Goeker M."/>
        </authorList>
    </citation>
    <scope>NUCLEOTIDE SEQUENCE [LARGE SCALE GENOMIC DNA]</scope>
    <source>
        <strain evidence="7 8">DSM 28229</strain>
    </source>
</reference>
<accession>A0A315ZCM4</accession>